<dbReference type="Pfam" id="PF00011">
    <property type="entry name" value="HSP20"/>
    <property type="match status" value="1"/>
</dbReference>
<evidence type="ECO:0000259" key="4">
    <source>
        <dbReference type="PROSITE" id="PS01031"/>
    </source>
</evidence>
<dbReference type="InterPro" id="IPR008978">
    <property type="entry name" value="HSP20-like_chaperone"/>
</dbReference>
<dbReference type="SUPFAM" id="SSF49764">
    <property type="entry name" value="HSP20-like chaperones"/>
    <property type="match status" value="1"/>
</dbReference>
<dbReference type="GO" id="GO:0009408">
    <property type="term" value="P:response to heat"/>
    <property type="evidence" value="ECO:0007669"/>
    <property type="project" value="TreeGrafter"/>
</dbReference>
<feature type="domain" description="SHSP" evidence="4">
    <location>
        <begin position="53"/>
        <end position="160"/>
    </location>
</feature>
<feature type="non-terminal residue" evidence="5">
    <location>
        <position position="1"/>
    </location>
</feature>
<protein>
    <recommendedName>
        <fullName evidence="4">SHSP domain-containing protein</fullName>
    </recommendedName>
</protein>
<evidence type="ECO:0000256" key="2">
    <source>
        <dbReference type="RuleBase" id="RU003616"/>
    </source>
</evidence>
<dbReference type="InterPro" id="IPR002068">
    <property type="entry name" value="A-crystallin/Hsp20_dom"/>
</dbReference>
<organism evidence="5 6">
    <name type="scientific">Pristionchus fissidentatus</name>
    <dbReference type="NCBI Taxonomy" id="1538716"/>
    <lineage>
        <taxon>Eukaryota</taxon>
        <taxon>Metazoa</taxon>
        <taxon>Ecdysozoa</taxon>
        <taxon>Nematoda</taxon>
        <taxon>Chromadorea</taxon>
        <taxon>Rhabditida</taxon>
        <taxon>Rhabditina</taxon>
        <taxon>Diplogasteromorpha</taxon>
        <taxon>Diplogasteroidea</taxon>
        <taxon>Neodiplogasteridae</taxon>
        <taxon>Pristionchus</taxon>
    </lineage>
</organism>
<dbReference type="Proteomes" id="UP001432322">
    <property type="component" value="Unassembled WGS sequence"/>
</dbReference>
<dbReference type="PANTHER" id="PTHR45640">
    <property type="entry name" value="HEAT SHOCK PROTEIN HSP-12.2-RELATED"/>
    <property type="match status" value="1"/>
</dbReference>
<dbReference type="GO" id="GO:0005737">
    <property type="term" value="C:cytoplasm"/>
    <property type="evidence" value="ECO:0007669"/>
    <property type="project" value="TreeGrafter"/>
</dbReference>
<dbReference type="Gene3D" id="2.60.40.790">
    <property type="match status" value="1"/>
</dbReference>
<dbReference type="PROSITE" id="PS01031">
    <property type="entry name" value="SHSP"/>
    <property type="match status" value="1"/>
</dbReference>
<proteinExistence type="inferred from homology"/>
<dbReference type="AlphaFoldDB" id="A0AAV5UZI2"/>
<dbReference type="EMBL" id="BTSY01000001">
    <property type="protein sequence ID" value="GMT11916.1"/>
    <property type="molecule type" value="Genomic_DNA"/>
</dbReference>
<dbReference type="CDD" id="cd00298">
    <property type="entry name" value="ACD_sHsps_p23-like"/>
    <property type="match status" value="1"/>
</dbReference>
<reference evidence="5" key="1">
    <citation type="submission" date="2023-10" db="EMBL/GenBank/DDBJ databases">
        <title>Genome assembly of Pristionchus species.</title>
        <authorList>
            <person name="Yoshida K."/>
            <person name="Sommer R.J."/>
        </authorList>
    </citation>
    <scope>NUCLEOTIDE SEQUENCE</scope>
    <source>
        <strain evidence="5">RS5133</strain>
    </source>
</reference>
<comment type="similarity">
    <text evidence="1 2">Belongs to the small heat shock protein (HSP20) family.</text>
</comment>
<accession>A0AAV5UZI2</accession>
<evidence type="ECO:0000313" key="6">
    <source>
        <dbReference type="Proteomes" id="UP001432322"/>
    </source>
</evidence>
<sequence>FNTFESSSTFIKSPTMFFPIFDSPSFSHYEEPLLVLIDDLPNKRRCPASRFPQVTQKPTQKVAQREVNEPTKIALHIGTFKPEDIKVSLSGRLLTVEGFQSSSSDSSTFSSSFKRTITLNDHINPSTVYSKITQDGTLEIGANPRPIDRQIEITVDQPKEGDVPTPSVDAPILEAVGPDMDSDQ</sequence>
<evidence type="ECO:0000256" key="3">
    <source>
        <dbReference type="SAM" id="MobiDB-lite"/>
    </source>
</evidence>
<name>A0AAV5UZI2_9BILA</name>
<dbReference type="InterPro" id="IPR001436">
    <property type="entry name" value="Alpha-crystallin/sHSP_animal"/>
</dbReference>
<feature type="region of interest" description="Disordered" evidence="3">
    <location>
        <begin position="155"/>
        <end position="184"/>
    </location>
</feature>
<gene>
    <name evidence="5" type="ORF">PFISCL1PPCAC_3213</name>
</gene>
<dbReference type="GO" id="GO:0042026">
    <property type="term" value="P:protein refolding"/>
    <property type="evidence" value="ECO:0007669"/>
    <property type="project" value="TreeGrafter"/>
</dbReference>
<comment type="caution">
    <text evidence="5">The sequence shown here is derived from an EMBL/GenBank/DDBJ whole genome shotgun (WGS) entry which is preliminary data.</text>
</comment>
<evidence type="ECO:0000313" key="5">
    <source>
        <dbReference type="EMBL" id="GMT11916.1"/>
    </source>
</evidence>
<dbReference type="GO" id="GO:0051082">
    <property type="term" value="F:unfolded protein binding"/>
    <property type="evidence" value="ECO:0007669"/>
    <property type="project" value="TreeGrafter"/>
</dbReference>
<keyword evidence="6" id="KW-1185">Reference proteome</keyword>
<dbReference type="GO" id="GO:0005634">
    <property type="term" value="C:nucleus"/>
    <property type="evidence" value="ECO:0007669"/>
    <property type="project" value="TreeGrafter"/>
</dbReference>
<evidence type="ECO:0000256" key="1">
    <source>
        <dbReference type="PROSITE-ProRule" id="PRU00285"/>
    </source>
</evidence>
<dbReference type="PANTHER" id="PTHR45640:SF26">
    <property type="entry name" value="RE23625P"/>
    <property type="match status" value="1"/>
</dbReference>